<comment type="caution">
    <text evidence="7">The sequence shown here is derived from an EMBL/GenBank/DDBJ whole genome shotgun (WGS) entry which is preliminary data.</text>
</comment>
<comment type="similarity">
    <text evidence="1 4">Belongs to the D-isomer specific 2-hydroxyacid dehydrogenase family.</text>
</comment>
<reference evidence="7 8" key="1">
    <citation type="submission" date="2020-08" db="EMBL/GenBank/DDBJ databases">
        <title>Draft genome sequence of Parasphingopyxis sp. GrpM-11.</title>
        <authorList>
            <person name="Oh J."/>
            <person name="Roh D.-H."/>
        </authorList>
    </citation>
    <scope>NUCLEOTIDE SEQUENCE [LARGE SCALE GENOMIC DNA]</scope>
    <source>
        <strain evidence="7 8">GrpM-11</strain>
    </source>
</reference>
<dbReference type="GO" id="GO:0005829">
    <property type="term" value="C:cytosol"/>
    <property type="evidence" value="ECO:0007669"/>
    <property type="project" value="TreeGrafter"/>
</dbReference>
<dbReference type="GO" id="GO:0004617">
    <property type="term" value="F:phosphoglycerate dehydrogenase activity"/>
    <property type="evidence" value="ECO:0007669"/>
    <property type="project" value="UniProtKB-ARBA"/>
</dbReference>
<dbReference type="GO" id="GO:0006564">
    <property type="term" value="P:L-serine biosynthetic process"/>
    <property type="evidence" value="ECO:0007669"/>
    <property type="project" value="UniProtKB-ARBA"/>
</dbReference>
<dbReference type="InterPro" id="IPR050223">
    <property type="entry name" value="D-isomer_2-hydroxyacid_DH"/>
</dbReference>
<dbReference type="InterPro" id="IPR036291">
    <property type="entry name" value="NAD(P)-bd_dom_sf"/>
</dbReference>
<dbReference type="SUPFAM" id="SSF52283">
    <property type="entry name" value="Formate/glycerate dehydrogenase catalytic domain-like"/>
    <property type="match status" value="1"/>
</dbReference>
<dbReference type="Proteomes" id="UP000564378">
    <property type="component" value="Unassembled WGS sequence"/>
</dbReference>
<dbReference type="PROSITE" id="PS00671">
    <property type="entry name" value="D_2_HYDROXYACID_DH_3"/>
    <property type="match status" value="1"/>
</dbReference>
<dbReference type="PANTHER" id="PTHR10996">
    <property type="entry name" value="2-HYDROXYACID DEHYDROGENASE-RELATED"/>
    <property type="match status" value="1"/>
</dbReference>
<keyword evidence="8" id="KW-1185">Reference proteome</keyword>
<evidence type="ECO:0000313" key="8">
    <source>
        <dbReference type="Proteomes" id="UP000564378"/>
    </source>
</evidence>
<dbReference type="FunFam" id="3.40.50.720:FF:000041">
    <property type="entry name" value="D-3-phosphoglycerate dehydrogenase"/>
    <property type="match status" value="1"/>
</dbReference>
<dbReference type="InterPro" id="IPR006140">
    <property type="entry name" value="D-isomer_DH_NAD-bd"/>
</dbReference>
<organism evidence="7 8">
    <name type="scientific">Parasphingopyxis marina</name>
    <dbReference type="NCBI Taxonomy" id="2761622"/>
    <lineage>
        <taxon>Bacteria</taxon>
        <taxon>Pseudomonadati</taxon>
        <taxon>Pseudomonadota</taxon>
        <taxon>Alphaproteobacteria</taxon>
        <taxon>Sphingomonadales</taxon>
        <taxon>Sphingomonadaceae</taxon>
        <taxon>Parasphingopyxis</taxon>
    </lineage>
</organism>
<dbReference type="AlphaFoldDB" id="A0A842HVR4"/>
<evidence type="ECO:0000256" key="3">
    <source>
        <dbReference type="ARBA" id="ARBA00023027"/>
    </source>
</evidence>
<evidence type="ECO:0000256" key="2">
    <source>
        <dbReference type="ARBA" id="ARBA00023002"/>
    </source>
</evidence>
<evidence type="ECO:0000256" key="4">
    <source>
        <dbReference type="RuleBase" id="RU003719"/>
    </source>
</evidence>
<dbReference type="SUPFAM" id="SSF51735">
    <property type="entry name" value="NAD(P)-binding Rossmann-fold domains"/>
    <property type="match status" value="1"/>
</dbReference>
<dbReference type="Pfam" id="PF02826">
    <property type="entry name" value="2-Hacid_dh_C"/>
    <property type="match status" value="1"/>
</dbReference>
<dbReference type="GO" id="GO:0016618">
    <property type="term" value="F:hydroxypyruvate reductase [NAD(P)H] activity"/>
    <property type="evidence" value="ECO:0007669"/>
    <property type="project" value="TreeGrafter"/>
</dbReference>
<dbReference type="GO" id="GO:0051287">
    <property type="term" value="F:NAD binding"/>
    <property type="evidence" value="ECO:0007669"/>
    <property type="project" value="InterPro"/>
</dbReference>
<protein>
    <submittedName>
        <fullName evidence="7">Phosphoglycerate dehydrogenase</fullName>
    </submittedName>
</protein>
<keyword evidence="3" id="KW-0520">NAD</keyword>
<feature type="domain" description="D-isomer specific 2-hydroxyacid dehydrogenase NAD-binding" evidence="6">
    <location>
        <begin position="116"/>
        <end position="287"/>
    </location>
</feature>
<sequence length="325" mass="34352">MPSETGLKLGVLSRSFSANEALRERLSARIDDVRFNESGQSLNGEALVEFLADRDAAIVALERIDGALLDRLPGLAIISKYGVGLDNVDLEACQARGVKVGWTGGVNRRSVSELAVSLMIMALRRVQPAGREILAGTFRQHLGRQLGSQTVGLVGCGHVGRDLAGLLRAFGARVIGHDIRDVPAFAEGLVERATFDELLATADIVSLHVPMTPATAGMIAAEEMARMKSGAILINTARGGLVDEAAMKRALVEGHLSAAAFDVFDPEPPTDRALLELPNFISTPHIGGSSAEAVLAMGEAAIEGLFDARDAESHIPDYLARESAA</sequence>
<evidence type="ECO:0000259" key="6">
    <source>
        <dbReference type="Pfam" id="PF02826"/>
    </source>
</evidence>
<accession>A0A842HVR4</accession>
<dbReference type="InterPro" id="IPR029753">
    <property type="entry name" value="D-isomer_DH_CS"/>
</dbReference>
<dbReference type="Pfam" id="PF00389">
    <property type="entry name" value="2-Hacid_dh"/>
    <property type="match status" value="1"/>
</dbReference>
<dbReference type="RefSeq" id="WP_185799360.1">
    <property type="nucleotide sequence ID" value="NZ_JACJVJ010000001.1"/>
</dbReference>
<name>A0A842HVR4_9SPHN</name>
<dbReference type="Gene3D" id="3.40.50.720">
    <property type="entry name" value="NAD(P)-binding Rossmann-like Domain"/>
    <property type="match status" value="2"/>
</dbReference>
<evidence type="ECO:0000259" key="5">
    <source>
        <dbReference type="Pfam" id="PF00389"/>
    </source>
</evidence>
<dbReference type="GO" id="GO:0030267">
    <property type="term" value="F:glyoxylate reductase (NADPH) activity"/>
    <property type="evidence" value="ECO:0007669"/>
    <property type="project" value="TreeGrafter"/>
</dbReference>
<dbReference type="PANTHER" id="PTHR10996:SF178">
    <property type="entry name" value="2-HYDROXYACID DEHYDROGENASE YGL185C-RELATED"/>
    <property type="match status" value="1"/>
</dbReference>
<dbReference type="InterPro" id="IPR006139">
    <property type="entry name" value="D-isomer_2_OHA_DH_cat_dom"/>
</dbReference>
<proteinExistence type="inferred from homology"/>
<dbReference type="GO" id="GO:0047545">
    <property type="term" value="F:(S)-2-hydroxyglutarate dehydrogenase activity"/>
    <property type="evidence" value="ECO:0007669"/>
    <property type="project" value="UniProtKB-ARBA"/>
</dbReference>
<keyword evidence="2 4" id="KW-0560">Oxidoreductase</keyword>
<gene>
    <name evidence="7" type="ORF">H6P80_00240</name>
</gene>
<evidence type="ECO:0000256" key="1">
    <source>
        <dbReference type="ARBA" id="ARBA00005854"/>
    </source>
</evidence>
<evidence type="ECO:0000313" key="7">
    <source>
        <dbReference type="EMBL" id="MBC2776040.1"/>
    </source>
</evidence>
<dbReference type="CDD" id="cd12172">
    <property type="entry name" value="PGDH_like_2"/>
    <property type="match status" value="1"/>
</dbReference>
<feature type="domain" description="D-isomer specific 2-hydroxyacid dehydrogenase catalytic" evidence="5">
    <location>
        <begin position="20"/>
        <end position="310"/>
    </location>
</feature>
<dbReference type="EMBL" id="JACJVJ010000001">
    <property type="protein sequence ID" value="MBC2776040.1"/>
    <property type="molecule type" value="Genomic_DNA"/>
</dbReference>